<organism evidence="2 3">
    <name type="scientific">Magallana gigas</name>
    <name type="common">Pacific oyster</name>
    <name type="synonym">Crassostrea gigas</name>
    <dbReference type="NCBI Taxonomy" id="29159"/>
    <lineage>
        <taxon>Eukaryota</taxon>
        <taxon>Metazoa</taxon>
        <taxon>Spiralia</taxon>
        <taxon>Lophotrochozoa</taxon>
        <taxon>Mollusca</taxon>
        <taxon>Bivalvia</taxon>
        <taxon>Autobranchia</taxon>
        <taxon>Pteriomorphia</taxon>
        <taxon>Ostreida</taxon>
        <taxon>Ostreoidea</taxon>
        <taxon>Ostreidae</taxon>
        <taxon>Magallana</taxon>
    </lineage>
</organism>
<protein>
    <recommendedName>
        <fullName evidence="1">NodB homology domain-containing protein</fullName>
    </recommendedName>
</protein>
<proteinExistence type="predicted"/>
<dbReference type="Gene3D" id="3.20.20.370">
    <property type="entry name" value="Glycoside hydrolase/deacetylase"/>
    <property type="match status" value="2"/>
</dbReference>
<evidence type="ECO:0000313" key="3">
    <source>
        <dbReference type="Proteomes" id="UP000005408"/>
    </source>
</evidence>
<sequence length="695" mass="79418">MGCGCWFGGGTKGVDVKHLCKILSMNCHLFAVIVWIGCYIVTPVFSECIQDQNCSLPSCFCGTFEHPVGRKNTPQIIYFALDDGVNSEVAEFYNRLFHPSRKNPNGCPITATLMATRKGTDFNILLDFYNRGFEVATHTDTPSAITNTTILELEIKTERQTILDNVFMSANDIQGWRSPYLKTAGDEQIRVLKKLGYRYDTSKTFVRKNATGGLNSFPLTTDFPWPYPCNIPPCWTQSHSNFWEVPINALWDYKKAYPCPTADGCHNRPDTEEDAREFIMMNFKNSYNGNRAPLGFHMMGNFFRHVPFYRAMDRFIKEVLMLPDVYIIPISKMLDWMEQPVPLAQITRYESWKCAPLASPTPAMPALPTLAPKLSAEKCVQGQNCKLPSCFCKTFDHSMNKSDIPQIVYLAIDDALDTSVSGYFERLLFNRTNPNGCPISATFFVPTTGTNYTLVRDFYAKGMEIGSHSVTHNNVITREAVSREARRSKENLATYADIPLSDILGYRSPYLATAGDDQADVLQNLGYAYDISYTFTRRPSYAKNVWPLTADFAWPLPCNVAPCLRRPHRGFWEVPVNSMWDYTNTDICAYADDCQRPPPTHDHVRRYLTNNFKNSYEGNKAPFGLHFHGRWFHESRNYMGFKGFLDYLQTLPDVYIVSVKKMLDWMQYPTPKSQIQTFGPWKCAVMKRPQFQQLS</sequence>
<evidence type="ECO:0000259" key="1">
    <source>
        <dbReference type="Pfam" id="PF01522"/>
    </source>
</evidence>
<dbReference type="EnsemblMetazoa" id="G11632.1">
    <property type="protein sequence ID" value="G11632.1:cds"/>
    <property type="gene ID" value="G11632"/>
</dbReference>
<name>A0A8W8HYY1_MAGGI</name>
<accession>A0A8W8HYY1</accession>
<dbReference type="PANTHER" id="PTHR45985">
    <property type="match status" value="1"/>
</dbReference>
<evidence type="ECO:0000313" key="2">
    <source>
        <dbReference type="EnsemblMetazoa" id="G11632.1:cds"/>
    </source>
</evidence>
<dbReference type="Proteomes" id="UP000005408">
    <property type="component" value="Unassembled WGS sequence"/>
</dbReference>
<dbReference type="GO" id="GO:0016810">
    <property type="term" value="F:hydrolase activity, acting on carbon-nitrogen (but not peptide) bonds"/>
    <property type="evidence" value="ECO:0007669"/>
    <property type="project" value="InterPro"/>
</dbReference>
<feature type="domain" description="NodB homology" evidence="1">
    <location>
        <begin position="439"/>
        <end position="528"/>
    </location>
</feature>
<dbReference type="PANTHER" id="PTHR45985:SF8">
    <property type="entry name" value="CHITIN DEACETYLASE-LIKE 9, ISOFORM A"/>
    <property type="match status" value="1"/>
</dbReference>
<dbReference type="AlphaFoldDB" id="A0A8W8HYY1"/>
<reference evidence="2" key="1">
    <citation type="submission" date="2022-08" db="UniProtKB">
        <authorList>
            <consortium name="EnsemblMetazoa"/>
        </authorList>
    </citation>
    <scope>IDENTIFICATION</scope>
    <source>
        <strain evidence="2">05x7-T-G4-1.051#20</strain>
    </source>
</reference>
<dbReference type="InterPro" id="IPR052740">
    <property type="entry name" value="CE4"/>
</dbReference>
<dbReference type="InterPro" id="IPR011330">
    <property type="entry name" value="Glyco_hydro/deAcase_b/a-brl"/>
</dbReference>
<keyword evidence="3" id="KW-1185">Reference proteome</keyword>
<dbReference type="Pfam" id="PF01522">
    <property type="entry name" value="Polysacc_deac_1"/>
    <property type="match status" value="1"/>
</dbReference>
<dbReference type="SUPFAM" id="SSF88713">
    <property type="entry name" value="Glycoside hydrolase/deacetylase"/>
    <property type="match status" value="2"/>
</dbReference>
<dbReference type="InterPro" id="IPR002509">
    <property type="entry name" value="NODB_dom"/>
</dbReference>
<dbReference type="GO" id="GO:0005975">
    <property type="term" value="P:carbohydrate metabolic process"/>
    <property type="evidence" value="ECO:0007669"/>
    <property type="project" value="InterPro"/>
</dbReference>